<organism evidence="1 2">
    <name type="scientific">Actinobacillus pleuropneumoniae serotype 5b (strain L20)</name>
    <dbReference type="NCBI Taxonomy" id="416269"/>
    <lineage>
        <taxon>Bacteria</taxon>
        <taxon>Pseudomonadati</taxon>
        <taxon>Pseudomonadota</taxon>
        <taxon>Gammaproteobacteria</taxon>
        <taxon>Pasteurellales</taxon>
        <taxon>Pasteurellaceae</taxon>
        <taxon>Actinobacillus</taxon>
    </lineage>
</organism>
<gene>
    <name evidence="1" type="ordered locus">APL_1466</name>
</gene>
<dbReference type="EMBL" id="CP000569">
    <property type="protein sequence ID" value="ABN74550.1"/>
    <property type="molecule type" value="Genomic_DNA"/>
</dbReference>
<dbReference type="STRING" id="416269.APL_1466"/>
<evidence type="ECO:0000313" key="2">
    <source>
        <dbReference type="Proteomes" id="UP000001432"/>
    </source>
</evidence>
<dbReference type="RefSeq" id="WP_011848600.1">
    <property type="nucleotide sequence ID" value="NC_009053.1"/>
</dbReference>
<dbReference type="KEGG" id="apl:APL_1466"/>
<dbReference type="AlphaFoldDB" id="A3N2B4"/>
<accession>A3N2B4</accession>
<sequence>MSVKNIKNILDLSSSLRTVTDELKQLYPTMPKDIALEHSIFNLYIFTWSCGDTLSNHELKPEELYSKFVENFDYSNLVDFSLLKSTMRRDPKNWRKFIVFYKYPKLFYLAFYLRHNFNKVYKLLNKVRELVYKI</sequence>
<dbReference type="HOGENOM" id="CLU_1891714_0_0_6"/>
<evidence type="ECO:0000313" key="1">
    <source>
        <dbReference type="EMBL" id="ABN74550.1"/>
    </source>
</evidence>
<proteinExistence type="predicted"/>
<protein>
    <submittedName>
        <fullName evidence="1">Uncharacterized protein</fullName>
    </submittedName>
</protein>
<dbReference type="EnsemblBacteria" id="ABN74550">
    <property type="protein sequence ID" value="ABN74550"/>
    <property type="gene ID" value="APL_1466"/>
</dbReference>
<dbReference type="Proteomes" id="UP000001432">
    <property type="component" value="Chromosome"/>
</dbReference>
<name>A3N2B4_ACTP2</name>
<reference evidence="1 2" key="1">
    <citation type="journal article" date="2008" name="J. Bacteriol.">
        <title>The complete genome sequence of Actinobacillus pleuropneumoniae L20 (serotype 5b).</title>
        <authorList>
            <person name="Foote S.J."/>
            <person name="Bosse J.T."/>
            <person name="Bouevitch A.B."/>
            <person name="Langford P.R."/>
            <person name="Young N.M."/>
            <person name="Nash J.H."/>
        </authorList>
    </citation>
    <scope>NUCLEOTIDE SEQUENCE [LARGE SCALE GENOMIC DNA]</scope>
    <source>
        <strain evidence="1 2">L20</strain>
    </source>
</reference>